<dbReference type="Proteomes" id="UP001195724">
    <property type="component" value="Unassembled WGS sequence"/>
</dbReference>
<organism evidence="1 2">
    <name type="scientific">Saccharothrix algeriensis</name>
    <dbReference type="NCBI Taxonomy" id="173560"/>
    <lineage>
        <taxon>Bacteria</taxon>
        <taxon>Bacillati</taxon>
        <taxon>Actinomycetota</taxon>
        <taxon>Actinomycetes</taxon>
        <taxon>Pseudonocardiales</taxon>
        <taxon>Pseudonocardiaceae</taxon>
        <taxon>Saccharothrix</taxon>
    </lineage>
</organism>
<keyword evidence="2" id="KW-1185">Reference proteome</keyword>
<sequence>MTALRIAPHVTVTQLPYGGAVLVDGVTLAVAECEDREAEFLDLLLSRGALPEGASPATRRFAEQLVGAGWFLAVDDERSS</sequence>
<dbReference type="EMBL" id="JAFBCL010000001">
    <property type="protein sequence ID" value="MBM7814696.1"/>
    <property type="molecule type" value="Genomic_DNA"/>
</dbReference>
<evidence type="ECO:0008006" key="3">
    <source>
        <dbReference type="Google" id="ProtNLM"/>
    </source>
</evidence>
<evidence type="ECO:0000313" key="1">
    <source>
        <dbReference type="EMBL" id="MBM7814696.1"/>
    </source>
</evidence>
<evidence type="ECO:0000313" key="2">
    <source>
        <dbReference type="Proteomes" id="UP001195724"/>
    </source>
</evidence>
<protein>
    <recommendedName>
        <fullName evidence="3">Mycofactocin biosynthesis chaperone MftB</fullName>
    </recommendedName>
</protein>
<dbReference type="RefSeq" id="WP_275584749.1">
    <property type="nucleotide sequence ID" value="NZ_JAFBCL010000001.1"/>
</dbReference>
<reference evidence="1 2" key="1">
    <citation type="submission" date="2021-01" db="EMBL/GenBank/DDBJ databases">
        <title>Sequencing the genomes of 1000 actinobacteria strains.</title>
        <authorList>
            <person name="Klenk H.-P."/>
        </authorList>
    </citation>
    <scope>NUCLEOTIDE SEQUENCE [LARGE SCALE GENOMIC DNA]</scope>
    <source>
        <strain evidence="1 2">DSM 44581</strain>
    </source>
</reference>
<gene>
    <name evidence="1" type="ORF">JOE68_005561</name>
</gene>
<proteinExistence type="predicted"/>
<comment type="caution">
    <text evidence="1">The sequence shown here is derived from an EMBL/GenBank/DDBJ whole genome shotgun (WGS) entry which is preliminary data.</text>
</comment>
<name>A0ABS2SEK1_9PSEU</name>
<dbReference type="NCBIfam" id="NF038044">
    <property type="entry name" value="act_def_assoc_B"/>
    <property type="match status" value="1"/>
</dbReference>
<accession>A0ABS2SEK1</accession>